<dbReference type="InParanoid" id="A0A397RU61"/>
<evidence type="ECO:0000256" key="1">
    <source>
        <dbReference type="SAM" id="SignalP"/>
    </source>
</evidence>
<feature type="domain" description="Putative auto-transporter adhesin head GIN" evidence="2">
    <location>
        <begin position="63"/>
        <end position="280"/>
    </location>
</feature>
<comment type="caution">
    <text evidence="3">The sequence shown here is derived from an EMBL/GenBank/DDBJ whole genome shotgun (WGS) entry which is preliminary data.</text>
</comment>
<evidence type="ECO:0000313" key="3">
    <source>
        <dbReference type="EMBL" id="RIA77870.1"/>
    </source>
</evidence>
<keyword evidence="1" id="KW-0732">Signal</keyword>
<reference evidence="3 4" key="1">
    <citation type="submission" date="2018-08" db="EMBL/GenBank/DDBJ databases">
        <title>Genomic Encyclopedia of Archaeal and Bacterial Type Strains, Phase II (KMG-II): from individual species to whole genera.</title>
        <authorList>
            <person name="Goeker M."/>
        </authorList>
    </citation>
    <scope>NUCLEOTIDE SEQUENCE [LARGE SCALE GENOMIC DNA]</scope>
    <source>
        <strain evidence="3 4">ATCC 27112</strain>
    </source>
</reference>
<feature type="chain" id="PRO_5017396495" description="Putative auto-transporter adhesin head GIN domain-containing protein" evidence="1">
    <location>
        <begin position="20"/>
        <end position="316"/>
    </location>
</feature>
<dbReference type="EMBL" id="QXEV01000006">
    <property type="protein sequence ID" value="RIA77870.1"/>
    <property type="molecule type" value="Genomic_DNA"/>
</dbReference>
<keyword evidence="4" id="KW-1185">Reference proteome</keyword>
<protein>
    <recommendedName>
        <fullName evidence="2">Putative auto-transporter adhesin head GIN domain-containing protein</fullName>
    </recommendedName>
</protein>
<dbReference type="RefSeq" id="WP_119016005.1">
    <property type="nucleotide sequence ID" value="NZ_QXEV01000006.1"/>
</dbReference>
<proteinExistence type="predicted"/>
<dbReference type="PROSITE" id="PS51257">
    <property type="entry name" value="PROKAR_LIPOPROTEIN"/>
    <property type="match status" value="1"/>
</dbReference>
<dbReference type="Pfam" id="PF10988">
    <property type="entry name" value="DUF2807"/>
    <property type="match status" value="1"/>
</dbReference>
<feature type="signal peptide" evidence="1">
    <location>
        <begin position="1"/>
        <end position="19"/>
    </location>
</feature>
<organism evidence="3 4">
    <name type="scientific">Anaeroplasma bactoclasticum</name>
    <dbReference type="NCBI Taxonomy" id="2088"/>
    <lineage>
        <taxon>Bacteria</taxon>
        <taxon>Bacillati</taxon>
        <taxon>Mycoplasmatota</taxon>
        <taxon>Mollicutes</taxon>
        <taxon>Anaeroplasmatales</taxon>
        <taxon>Anaeroplasmataceae</taxon>
        <taxon>Anaeroplasma</taxon>
    </lineage>
</organism>
<dbReference type="InterPro" id="IPR021255">
    <property type="entry name" value="DUF2807"/>
</dbReference>
<dbReference type="Proteomes" id="UP000266506">
    <property type="component" value="Unassembled WGS sequence"/>
</dbReference>
<dbReference type="AlphaFoldDB" id="A0A397RU61"/>
<dbReference type="Gene3D" id="2.160.20.120">
    <property type="match status" value="1"/>
</dbReference>
<evidence type="ECO:0000259" key="2">
    <source>
        <dbReference type="Pfam" id="PF10988"/>
    </source>
</evidence>
<gene>
    <name evidence="3" type="ORF">EI71_00847</name>
</gene>
<accession>A0A397RU61</accession>
<sequence length="316" mass="34264">MKKVLKLIFMFIGLLPLLASCSQRRVVSGSGDIITSEFLPQSEIDSIRISNIRMVKGSYIVPIDVEIKSGEKNISFVGQKKILDDLSIQVSFNTLIISGDSNTNYITDSLKVLVTGYPLSSLDFELSNVTIDSLSLNQNPNINLDYASILTMDSFEGKSFTASLGSNSTLNANKISLSSSIYLSLKEESNVDIKSLESQDARFTLNGSSIATIYSKGILNSIFTMNDGCILNISGKTTAVDLVMTNAKYYGKQCLSDEMAINIGYGESEVETSTINSISVNSVIGDCKVTYFGYNPVITKTNISGDLEIINGDEGQ</sequence>
<name>A0A397RU61_9MOLU</name>
<evidence type="ECO:0000313" key="4">
    <source>
        <dbReference type="Proteomes" id="UP000266506"/>
    </source>
</evidence>